<evidence type="ECO:0000313" key="1">
    <source>
        <dbReference type="EMBL" id="OQR81440.1"/>
    </source>
</evidence>
<name>A0A1V9Y6V1_9STRA</name>
<proteinExistence type="predicted"/>
<dbReference type="AlphaFoldDB" id="A0A1V9Y6V1"/>
<accession>A0A1V9Y6V1</accession>
<dbReference type="STRING" id="74557.A0A1V9Y6V1"/>
<sequence>MWYQSSISDTDTIGLKAYKGSEFAELTFDHDPGMGPITTTSPWQVTQVVCHGRYDNSTTALTPLVHRKEHVGPIVQRFAVYLKDSPTCFKVDCSFEYFSLGYNTSACVNTSKLFVIERDEDYDNKPSSVCQEVTVKPFGQSTVVNYISTKCDQNSVCKSMLSLPIDELSAWPSQSSVQDIFICQVRDIASTEYVQHFDEEA</sequence>
<organism evidence="1 2">
    <name type="scientific">Thraustotheca clavata</name>
    <dbReference type="NCBI Taxonomy" id="74557"/>
    <lineage>
        <taxon>Eukaryota</taxon>
        <taxon>Sar</taxon>
        <taxon>Stramenopiles</taxon>
        <taxon>Oomycota</taxon>
        <taxon>Saprolegniomycetes</taxon>
        <taxon>Saprolegniales</taxon>
        <taxon>Achlyaceae</taxon>
        <taxon>Thraustotheca</taxon>
    </lineage>
</organism>
<gene>
    <name evidence="1" type="ORF">THRCLA_11731</name>
</gene>
<comment type="caution">
    <text evidence="1">The sequence shown here is derived from an EMBL/GenBank/DDBJ whole genome shotgun (WGS) entry which is preliminary data.</text>
</comment>
<protein>
    <submittedName>
        <fullName evidence="1">Uncharacterized protein</fullName>
    </submittedName>
</protein>
<evidence type="ECO:0000313" key="2">
    <source>
        <dbReference type="Proteomes" id="UP000243217"/>
    </source>
</evidence>
<keyword evidence="2" id="KW-1185">Reference proteome</keyword>
<dbReference type="OrthoDB" id="74957at2759"/>
<dbReference type="Proteomes" id="UP000243217">
    <property type="component" value="Unassembled WGS sequence"/>
</dbReference>
<reference evidence="1 2" key="1">
    <citation type="journal article" date="2014" name="Genome Biol. Evol.">
        <title>The secreted proteins of Achlya hypogyna and Thraustotheca clavata identify the ancestral oomycete secretome and reveal gene acquisitions by horizontal gene transfer.</title>
        <authorList>
            <person name="Misner I."/>
            <person name="Blouin N."/>
            <person name="Leonard G."/>
            <person name="Richards T.A."/>
            <person name="Lane C.E."/>
        </authorList>
    </citation>
    <scope>NUCLEOTIDE SEQUENCE [LARGE SCALE GENOMIC DNA]</scope>
    <source>
        <strain evidence="1 2">ATCC 34112</strain>
    </source>
</reference>
<dbReference type="EMBL" id="JNBS01004991">
    <property type="protein sequence ID" value="OQR81440.1"/>
    <property type="molecule type" value="Genomic_DNA"/>
</dbReference>